<evidence type="ECO:0000259" key="2">
    <source>
        <dbReference type="Pfam" id="PF23162"/>
    </source>
</evidence>
<dbReference type="EMBL" id="BEGY01000039">
    <property type="protein sequence ID" value="GAX79141.1"/>
    <property type="molecule type" value="Genomic_DNA"/>
</dbReference>
<sequence length="431" mass="50035">MNRFTLQSRAQKKHSEFSQTPSGAFRHQRVYFQCPATTIYQHYQHSAHAPGSSQLQNVATRAVPSDNILHESETVMLQDLESNSMDKESTKNSLQALPVQNSESLSMSEEALTHDKDQAVSSSGRSMSAPPSNLTGAIISKTGRIFYYQWPRLRPAMPRPLFLQDYPVPEEGQPNINSFFGVKDTNQGRLYVSRSQYSKFLYEYLRAFRDGHYLTLSEKYYREPYRFFSELDFDWDYDIQHVTAVTNQVIDIVIEAIKSLYSSSETPQCLVSMRTPYKVHLNFPTVITTDNLARVCREMILERCKETFVSGPPADMDWEKIVDSPHGSLRLLGSRKVRHMDKDPAWVSDKAYYPVIWREEEQRWSPTGIYHSLLMKMSIFPDSVQLREFEESPTFRDMAYMDVEAYRLKQAEKRTKRQRSLEERVTTTSLT</sequence>
<proteinExistence type="predicted"/>
<feature type="region of interest" description="Disordered" evidence="1">
    <location>
        <begin position="1"/>
        <end position="22"/>
    </location>
</feature>
<reference evidence="3 4" key="1">
    <citation type="submission" date="2017-08" db="EMBL/GenBank/DDBJ databases">
        <title>Acidophilic green algal genome provides insights into adaptation to an acidic environment.</title>
        <authorList>
            <person name="Hirooka S."/>
            <person name="Hirose Y."/>
            <person name="Kanesaki Y."/>
            <person name="Higuchi S."/>
            <person name="Fujiwara T."/>
            <person name="Onuma R."/>
            <person name="Era A."/>
            <person name="Ohbayashi R."/>
            <person name="Uzuka A."/>
            <person name="Nozaki H."/>
            <person name="Yoshikawa H."/>
            <person name="Miyagishima S.Y."/>
        </authorList>
    </citation>
    <scope>NUCLEOTIDE SEQUENCE [LARGE SCALE GENOMIC DNA]</scope>
    <source>
        <strain evidence="3 4">NIES-2499</strain>
    </source>
</reference>
<dbReference type="AlphaFoldDB" id="A0A250X7S4"/>
<feature type="compositionally biased region" description="Polar residues" evidence="1">
    <location>
        <begin position="91"/>
        <end position="107"/>
    </location>
</feature>
<dbReference type="STRING" id="1157962.A0A250X7S4"/>
<evidence type="ECO:0000256" key="1">
    <source>
        <dbReference type="SAM" id="MobiDB-lite"/>
    </source>
</evidence>
<keyword evidence="4" id="KW-1185">Reference proteome</keyword>
<dbReference type="Proteomes" id="UP000232323">
    <property type="component" value="Unassembled WGS sequence"/>
</dbReference>
<evidence type="ECO:0000313" key="4">
    <source>
        <dbReference type="Proteomes" id="UP000232323"/>
    </source>
</evidence>
<name>A0A250X7S4_9CHLO</name>
<feature type="domain" description="C962R-like N-terminal AEP" evidence="2">
    <location>
        <begin position="186"/>
        <end position="347"/>
    </location>
</feature>
<comment type="caution">
    <text evidence="3">The sequence shown here is derived from an EMBL/GenBank/DDBJ whole genome shotgun (WGS) entry which is preliminary data.</text>
</comment>
<evidence type="ECO:0000313" key="3">
    <source>
        <dbReference type="EMBL" id="GAX79141.1"/>
    </source>
</evidence>
<feature type="compositionally biased region" description="Low complexity" evidence="1">
    <location>
        <begin position="121"/>
        <end position="132"/>
    </location>
</feature>
<protein>
    <recommendedName>
        <fullName evidence="2">C962R-like N-terminal AEP domain-containing protein</fullName>
    </recommendedName>
</protein>
<gene>
    <name evidence="3" type="ORF">CEUSTIGMA_g6581.t1</name>
</gene>
<dbReference type="InterPro" id="IPR056443">
    <property type="entry name" value="AEP_C962R"/>
</dbReference>
<dbReference type="Pfam" id="PF23162">
    <property type="entry name" value="AEP_C962R"/>
    <property type="match status" value="1"/>
</dbReference>
<feature type="region of interest" description="Disordered" evidence="1">
    <location>
        <begin position="82"/>
        <end position="133"/>
    </location>
</feature>
<accession>A0A250X7S4</accession>
<organism evidence="3 4">
    <name type="scientific">Chlamydomonas eustigma</name>
    <dbReference type="NCBI Taxonomy" id="1157962"/>
    <lineage>
        <taxon>Eukaryota</taxon>
        <taxon>Viridiplantae</taxon>
        <taxon>Chlorophyta</taxon>
        <taxon>core chlorophytes</taxon>
        <taxon>Chlorophyceae</taxon>
        <taxon>CS clade</taxon>
        <taxon>Chlamydomonadales</taxon>
        <taxon>Chlamydomonadaceae</taxon>
        <taxon>Chlamydomonas</taxon>
    </lineage>
</organism>
<dbReference type="OrthoDB" id="533622at2759"/>